<organism evidence="1 2">
    <name type="scientific">Paenibacillus whitsoniae</name>
    <dbReference type="NCBI Taxonomy" id="2496558"/>
    <lineage>
        <taxon>Bacteria</taxon>
        <taxon>Bacillati</taxon>
        <taxon>Bacillota</taxon>
        <taxon>Bacilli</taxon>
        <taxon>Bacillales</taxon>
        <taxon>Paenibacillaceae</taxon>
        <taxon>Paenibacillus</taxon>
    </lineage>
</organism>
<dbReference type="Proteomes" id="UP000276128">
    <property type="component" value="Unassembled WGS sequence"/>
</dbReference>
<gene>
    <name evidence="1" type="ORF">EJQ19_25025</name>
</gene>
<evidence type="ECO:0000313" key="2">
    <source>
        <dbReference type="Proteomes" id="UP000276128"/>
    </source>
</evidence>
<proteinExistence type="predicted"/>
<sequence>MSNTLDLLLSIHPDKLKRPVMDIEIKRLSEAAGGKVLFSIQALTPDEEEEIRGIATSNDGDVDPVKTRIFAMLAGVKSPNLKDAKLLEKYGVITPKELVTKLLQPGEILQVYNKIMSLSGYGDDAVTELKNV</sequence>
<dbReference type="InterPro" id="IPR014986">
    <property type="entry name" value="XkdN-like"/>
</dbReference>
<keyword evidence="2" id="KW-1185">Reference proteome</keyword>
<reference evidence="1 2" key="1">
    <citation type="submission" date="2018-12" db="EMBL/GenBank/DDBJ databases">
        <title>Bacillus ochoae sp. nov., Paenibacillus whitsoniae sp. nov., Paenibacillus spiritus sp. nov. Isolated from the Mars Exploration Rover during spacecraft assembly.</title>
        <authorList>
            <person name="Seuylemezian A."/>
            <person name="Vaishampayan P."/>
        </authorList>
    </citation>
    <scope>NUCLEOTIDE SEQUENCE [LARGE SCALE GENOMIC DNA]</scope>
    <source>
        <strain evidence="1 2">MER 54</strain>
    </source>
</reference>
<name>A0A3S0BRW1_9BACL</name>
<dbReference type="InterPro" id="IPR038559">
    <property type="entry name" value="XkdN-like_sf"/>
</dbReference>
<comment type="caution">
    <text evidence="1">The sequence shown here is derived from an EMBL/GenBank/DDBJ whole genome shotgun (WGS) entry which is preliminary data.</text>
</comment>
<dbReference type="AlphaFoldDB" id="A0A3S0BRW1"/>
<dbReference type="RefSeq" id="WP_126143961.1">
    <property type="nucleotide sequence ID" value="NZ_RXHU01000082.1"/>
</dbReference>
<dbReference type="Gene3D" id="3.30.2220.30">
    <property type="match status" value="1"/>
</dbReference>
<evidence type="ECO:0000313" key="1">
    <source>
        <dbReference type="EMBL" id="RTE05489.1"/>
    </source>
</evidence>
<dbReference type="Pfam" id="PF08890">
    <property type="entry name" value="Phage_TAC_5"/>
    <property type="match status" value="1"/>
</dbReference>
<accession>A0A3S0BRW1</accession>
<dbReference type="OrthoDB" id="1634378at2"/>
<protein>
    <submittedName>
        <fullName evidence="1">XkdN-like protein</fullName>
    </submittedName>
</protein>
<dbReference type="EMBL" id="RXHU01000082">
    <property type="protein sequence ID" value="RTE05489.1"/>
    <property type="molecule type" value="Genomic_DNA"/>
</dbReference>